<dbReference type="EMBL" id="JAACAK010000032">
    <property type="protein sequence ID" value="NIR74286.1"/>
    <property type="molecule type" value="Genomic_DNA"/>
</dbReference>
<organism evidence="9 10">
    <name type="scientific">Candidatus Kutchimonas denitrificans</name>
    <dbReference type="NCBI Taxonomy" id="3056748"/>
    <lineage>
        <taxon>Bacteria</taxon>
        <taxon>Pseudomonadati</taxon>
        <taxon>Gemmatimonadota</taxon>
        <taxon>Gemmatimonadia</taxon>
        <taxon>Candidatus Palauibacterales</taxon>
        <taxon>Candidatus Palauibacteraceae</taxon>
        <taxon>Candidatus Kutchimonas</taxon>
    </lineage>
</organism>
<evidence type="ECO:0000313" key="10">
    <source>
        <dbReference type="Proteomes" id="UP000702544"/>
    </source>
</evidence>
<sequence length="403" mass="44389">MSTKHGTNGVDEQPDPPDQTRRCFDLLDMQEEIAIVCSRATSPRAALKFTLQRVARLNGWAVGHAFLVVDDATGELAPTGIWHFEPGLDISDLVDATMKLRFAPGEGLVGRVAETREGMWFEDVTREPQWKQRGASDPELRAAIFFPIMTSDQLVGVMEFFADEVLPPDPRFEQTVRNVGIQLGHVILRKDLEKEIADLADAEQRRMGEVLHDSIGQQVTAIEIIMKTLHTRLERASRPEASAAADLVGHIRDTRHQVNALVKGLMPGEFDISKGLIDALQALCTRTSALFDVECEIGHDGPLTIADPTKGNHVYRIVREAMHNAVKHGQCSRIGVEARPLAEEGLITIQIHDNGRGLMAASSGDGGMGWRLMQHRANLIEGELDIAQNESGVTVTLTFPRVP</sequence>
<dbReference type="Pfam" id="PF13185">
    <property type="entry name" value="GAF_2"/>
    <property type="match status" value="1"/>
</dbReference>
<evidence type="ECO:0000256" key="1">
    <source>
        <dbReference type="ARBA" id="ARBA00000085"/>
    </source>
</evidence>
<dbReference type="SUPFAM" id="SSF55781">
    <property type="entry name" value="GAF domain-like"/>
    <property type="match status" value="1"/>
</dbReference>
<comment type="catalytic activity">
    <reaction evidence="1">
        <text>ATP + protein L-histidine = ADP + protein N-phospho-L-histidine.</text>
        <dbReference type="EC" id="2.7.13.3"/>
    </reaction>
</comment>
<feature type="region of interest" description="Disordered" evidence="6">
    <location>
        <begin position="1"/>
        <end position="20"/>
    </location>
</feature>
<dbReference type="InterPro" id="IPR003594">
    <property type="entry name" value="HATPase_dom"/>
</dbReference>
<accession>A0AAE4Z8T9</accession>
<dbReference type="InterPro" id="IPR036890">
    <property type="entry name" value="HATPase_C_sf"/>
</dbReference>
<evidence type="ECO:0000256" key="2">
    <source>
        <dbReference type="ARBA" id="ARBA00012438"/>
    </source>
</evidence>
<keyword evidence="3" id="KW-0808">Transferase</keyword>
<reference evidence="9 10" key="1">
    <citation type="submission" date="2020-01" db="EMBL/GenBank/DDBJ databases">
        <title>Genomes assembled from Gulf of Kutch pelagic sediment metagenomes.</title>
        <authorList>
            <person name="Chandrashekar M."/>
            <person name="Mahajan M.S."/>
            <person name="Dave K.J."/>
            <person name="Vatsa P."/>
            <person name="Nathani N.M."/>
        </authorList>
    </citation>
    <scope>NUCLEOTIDE SEQUENCE [LARGE SCALE GENOMIC DNA]</scope>
    <source>
        <strain evidence="9">KS3-K002</strain>
    </source>
</reference>
<evidence type="ECO:0000313" key="9">
    <source>
        <dbReference type="EMBL" id="NIR74286.1"/>
    </source>
</evidence>
<dbReference type="Gene3D" id="3.30.565.10">
    <property type="entry name" value="Histidine kinase-like ATPase, C-terminal domain"/>
    <property type="match status" value="1"/>
</dbReference>
<dbReference type="Gene3D" id="3.30.450.40">
    <property type="match status" value="1"/>
</dbReference>
<evidence type="ECO:0000256" key="3">
    <source>
        <dbReference type="ARBA" id="ARBA00022679"/>
    </source>
</evidence>
<gene>
    <name evidence="9" type="ORF">GWO12_04110</name>
</gene>
<evidence type="ECO:0000259" key="8">
    <source>
        <dbReference type="SMART" id="SM00387"/>
    </source>
</evidence>
<dbReference type="PANTHER" id="PTHR24421">
    <property type="entry name" value="NITRATE/NITRITE SENSOR PROTEIN NARX-RELATED"/>
    <property type="match status" value="1"/>
</dbReference>
<dbReference type="SMART" id="SM00065">
    <property type="entry name" value="GAF"/>
    <property type="match status" value="1"/>
</dbReference>
<feature type="domain" description="Histidine kinase/HSP90-like ATPase" evidence="8">
    <location>
        <begin position="309"/>
        <end position="403"/>
    </location>
</feature>
<evidence type="ECO:0000256" key="4">
    <source>
        <dbReference type="ARBA" id="ARBA00022777"/>
    </source>
</evidence>
<feature type="domain" description="GAF" evidence="7">
    <location>
        <begin position="42"/>
        <end position="197"/>
    </location>
</feature>
<dbReference type="PANTHER" id="PTHR24421:SF10">
    <property type="entry name" value="NITRATE_NITRITE SENSOR PROTEIN NARQ"/>
    <property type="match status" value="1"/>
</dbReference>
<dbReference type="SMART" id="SM00387">
    <property type="entry name" value="HATPase_c"/>
    <property type="match status" value="1"/>
</dbReference>
<comment type="caution">
    <text evidence="9">The sequence shown here is derived from an EMBL/GenBank/DDBJ whole genome shotgun (WGS) entry which is preliminary data.</text>
</comment>
<dbReference type="Proteomes" id="UP000702544">
    <property type="component" value="Unassembled WGS sequence"/>
</dbReference>
<name>A0AAE4Z8T9_9BACT</name>
<dbReference type="AlphaFoldDB" id="A0AAE4Z8T9"/>
<evidence type="ECO:0000256" key="6">
    <source>
        <dbReference type="SAM" id="MobiDB-lite"/>
    </source>
</evidence>
<evidence type="ECO:0000259" key="7">
    <source>
        <dbReference type="SMART" id="SM00065"/>
    </source>
</evidence>
<dbReference type="CDD" id="cd16917">
    <property type="entry name" value="HATPase_UhpB-NarQ-NarX-like"/>
    <property type="match status" value="1"/>
</dbReference>
<protein>
    <recommendedName>
        <fullName evidence="2">histidine kinase</fullName>
        <ecNumber evidence="2">2.7.13.3</ecNumber>
    </recommendedName>
</protein>
<dbReference type="InterPro" id="IPR029016">
    <property type="entry name" value="GAF-like_dom_sf"/>
</dbReference>
<dbReference type="InterPro" id="IPR050482">
    <property type="entry name" value="Sensor_HK_TwoCompSys"/>
</dbReference>
<keyword evidence="4" id="KW-0418">Kinase</keyword>
<proteinExistence type="predicted"/>
<keyword evidence="5" id="KW-0902">Two-component regulatory system</keyword>
<evidence type="ECO:0000256" key="5">
    <source>
        <dbReference type="ARBA" id="ARBA00023012"/>
    </source>
</evidence>
<dbReference type="InterPro" id="IPR003018">
    <property type="entry name" value="GAF"/>
</dbReference>
<dbReference type="Pfam" id="PF02518">
    <property type="entry name" value="HATPase_c"/>
    <property type="match status" value="1"/>
</dbReference>
<dbReference type="SUPFAM" id="SSF55874">
    <property type="entry name" value="ATPase domain of HSP90 chaperone/DNA topoisomerase II/histidine kinase"/>
    <property type="match status" value="1"/>
</dbReference>
<dbReference type="EC" id="2.7.13.3" evidence="2"/>
<dbReference type="GO" id="GO:0000160">
    <property type="term" value="P:phosphorelay signal transduction system"/>
    <property type="evidence" value="ECO:0007669"/>
    <property type="project" value="UniProtKB-KW"/>
</dbReference>
<dbReference type="GO" id="GO:0004673">
    <property type="term" value="F:protein histidine kinase activity"/>
    <property type="evidence" value="ECO:0007669"/>
    <property type="project" value="UniProtKB-EC"/>
</dbReference>